<feature type="compositionally biased region" description="Acidic residues" evidence="1">
    <location>
        <begin position="245"/>
        <end position="265"/>
    </location>
</feature>
<gene>
    <name evidence="2" type="ORF">LR48_Vigan05g016600</name>
</gene>
<accession>A0A0L9UJ39</accession>
<proteinExistence type="predicted"/>
<evidence type="ECO:0000313" key="3">
    <source>
        <dbReference type="Proteomes" id="UP000053144"/>
    </source>
</evidence>
<reference evidence="3" key="1">
    <citation type="journal article" date="2015" name="Proc. Natl. Acad. Sci. U.S.A.">
        <title>Genome sequencing of adzuki bean (Vigna angularis) provides insight into high starch and low fat accumulation and domestication.</title>
        <authorList>
            <person name="Yang K."/>
            <person name="Tian Z."/>
            <person name="Chen C."/>
            <person name="Luo L."/>
            <person name="Zhao B."/>
            <person name="Wang Z."/>
            <person name="Yu L."/>
            <person name="Li Y."/>
            <person name="Sun Y."/>
            <person name="Li W."/>
            <person name="Chen Y."/>
            <person name="Li Y."/>
            <person name="Zhang Y."/>
            <person name="Ai D."/>
            <person name="Zhao J."/>
            <person name="Shang C."/>
            <person name="Ma Y."/>
            <person name="Wu B."/>
            <person name="Wang M."/>
            <person name="Gao L."/>
            <person name="Sun D."/>
            <person name="Zhang P."/>
            <person name="Guo F."/>
            <person name="Wang W."/>
            <person name="Li Y."/>
            <person name="Wang J."/>
            <person name="Varshney R.K."/>
            <person name="Wang J."/>
            <person name="Ling H.Q."/>
            <person name="Wan P."/>
        </authorList>
    </citation>
    <scope>NUCLEOTIDE SEQUENCE</scope>
    <source>
        <strain evidence="3">cv. Jingnong 6</strain>
    </source>
</reference>
<evidence type="ECO:0000256" key="1">
    <source>
        <dbReference type="SAM" id="MobiDB-lite"/>
    </source>
</evidence>
<feature type="compositionally biased region" description="Polar residues" evidence="1">
    <location>
        <begin position="270"/>
        <end position="280"/>
    </location>
</feature>
<organism evidence="2 3">
    <name type="scientific">Phaseolus angularis</name>
    <name type="common">Azuki bean</name>
    <name type="synonym">Vigna angularis</name>
    <dbReference type="NCBI Taxonomy" id="3914"/>
    <lineage>
        <taxon>Eukaryota</taxon>
        <taxon>Viridiplantae</taxon>
        <taxon>Streptophyta</taxon>
        <taxon>Embryophyta</taxon>
        <taxon>Tracheophyta</taxon>
        <taxon>Spermatophyta</taxon>
        <taxon>Magnoliopsida</taxon>
        <taxon>eudicotyledons</taxon>
        <taxon>Gunneridae</taxon>
        <taxon>Pentapetalae</taxon>
        <taxon>rosids</taxon>
        <taxon>fabids</taxon>
        <taxon>Fabales</taxon>
        <taxon>Fabaceae</taxon>
        <taxon>Papilionoideae</taxon>
        <taxon>50 kb inversion clade</taxon>
        <taxon>NPAAA clade</taxon>
        <taxon>indigoferoid/millettioid clade</taxon>
        <taxon>Phaseoleae</taxon>
        <taxon>Vigna</taxon>
    </lineage>
</organism>
<name>A0A0L9UJ39_PHAAN</name>
<dbReference type="AlphaFoldDB" id="A0A0L9UJ39"/>
<feature type="region of interest" description="Disordered" evidence="1">
    <location>
        <begin position="224"/>
        <end position="289"/>
    </location>
</feature>
<dbReference type="EMBL" id="CM003375">
    <property type="protein sequence ID" value="KOM42562.1"/>
    <property type="molecule type" value="Genomic_DNA"/>
</dbReference>
<sequence>MSSDALVAQRTAESELNVRGKFDFNSHSAQLRYAMRIYRTAEVRYANNLSVDDIYYELIRTAHSCGIDMDVGAYISQEMALIADNDTCKLGFPALVIALCKASGVPGVSDITLKLQPPLNKKFFDRNCSNREEFSAMNAPLPVPPPRRNVRAARPPVASSVPSPDLFTRYMQQSLARQDDIRDWCTTMRQGQVSLQESMYHLSLGIPDFPPDSLMTGDQFAAQIPWPEGRPESRWGSAFPGAPEPELDEQEDMMAGDGDEEEEEPDPRWVQQSYHSQESQWRSRPDASW</sequence>
<dbReference type="Proteomes" id="UP000053144">
    <property type="component" value="Chromosome 5"/>
</dbReference>
<protein>
    <submittedName>
        <fullName evidence="2">Uncharacterized protein</fullName>
    </submittedName>
</protein>
<feature type="region of interest" description="Disordered" evidence="1">
    <location>
        <begin position="136"/>
        <end position="158"/>
    </location>
</feature>
<evidence type="ECO:0000313" key="2">
    <source>
        <dbReference type="EMBL" id="KOM42562.1"/>
    </source>
</evidence>
<dbReference type="Gramene" id="KOM42562">
    <property type="protein sequence ID" value="KOM42562"/>
    <property type="gene ID" value="LR48_Vigan05g016600"/>
</dbReference>